<organism evidence="1 2">
    <name type="scientific">Meishania litoralis</name>
    <dbReference type="NCBI Taxonomy" id="3434685"/>
    <lineage>
        <taxon>Bacteria</taxon>
        <taxon>Pseudomonadati</taxon>
        <taxon>Bacteroidota</taxon>
        <taxon>Flavobacteriia</taxon>
        <taxon>Flavobacteriales</taxon>
        <taxon>Flavobacteriaceae</taxon>
        <taxon>Meishania</taxon>
    </lineage>
</organism>
<comment type="caution">
    <text evidence="1">The sequence shown here is derived from an EMBL/GenBank/DDBJ whole genome shotgun (WGS) entry which is preliminary data.</text>
</comment>
<evidence type="ECO:0000313" key="1">
    <source>
        <dbReference type="EMBL" id="MFH6604785.1"/>
    </source>
</evidence>
<keyword evidence="1" id="KW-0675">Receptor</keyword>
<gene>
    <name evidence="1" type="ORF">ACEZ3G_14945</name>
</gene>
<accession>A0ACC7LMK1</accession>
<protein>
    <submittedName>
        <fullName evidence="1">TonB-dependent receptor plug domain-containing protein</fullName>
    </submittedName>
</protein>
<sequence length="63" mass="6689">MGKGANNFSGNKDPLILVNGQPMTDVSSIPTSEIKLIWVISKGSETAQYGLRGTNGVILIDLK</sequence>
<name>A0ACC7LMK1_9FLAO</name>
<dbReference type="Proteomes" id="UP001595191">
    <property type="component" value="Unassembled WGS sequence"/>
</dbReference>
<dbReference type="EMBL" id="JBHFPV010000004">
    <property type="protein sequence ID" value="MFH6604785.1"/>
    <property type="molecule type" value="Genomic_DNA"/>
</dbReference>
<proteinExistence type="predicted"/>
<keyword evidence="2" id="KW-1185">Reference proteome</keyword>
<reference evidence="1" key="1">
    <citation type="submission" date="2024-09" db="EMBL/GenBank/DDBJ databases">
        <authorList>
            <person name="Liu J."/>
        </authorList>
    </citation>
    <scope>NUCLEOTIDE SEQUENCE</scope>
    <source>
        <strain evidence="1">NBU2967</strain>
    </source>
</reference>
<evidence type="ECO:0000313" key="2">
    <source>
        <dbReference type="Proteomes" id="UP001595191"/>
    </source>
</evidence>